<dbReference type="GO" id="GO:0006357">
    <property type="term" value="P:regulation of transcription by RNA polymerase II"/>
    <property type="evidence" value="ECO:0007669"/>
    <property type="project" value="TreeGrafter"/>
</dbReference>
<organism evidence="3 4">
    <name type="scientific">Haemonchus contortus</name>
    <name type="common">Barber pole worm</name>
    <dbReference type="NCBI Taxonomy" id="6289"/>
    <lineage>
        <taxon>Eukaryota</taxon>
        <taxon>Metazoa</taxon>
        <taxon>Ecdysozoa</taxon>
        <taxon>Nematoda</taxon>
        <taxon>Chromadorea</taxon>
        <taxon>Rhabditida</taxon>
        <taxon>Rhabditina</taxon>
        <taxon>Rhabditomorpha</taxon>
        <taxon>Strongyloidea</taxon>
        <taxon>Trichostrongylidae</taxon>
        <taxon>Haemonchus</taxon>
    </lineage>
</organism>
<dbReference type="GO" id="GO:0005634">
    <property type="term" value="C:nucleus"/>
    <property type="evidence" value="ECO:0007669"/>
    <property type="project" value="TreeGrafter"/>
</dbReference>
<feature type="region of interest" description="Disordered" evidence="1">
    <location>
        <begin position="112"/>
        <end position="145"/>
    </location>
</feature>
<feature type="domain" description="MADF" evidence="2">
    <location>
        <begin position="21"/>
        <end position="109"/>
    </location>
</feature>
<dbReference type="GO" id="GO:0005667">
    <property type="term" value="C:transcription regulator complex"/>
    <property type="evidence" value="ECO:0007669"/>
    <property type="project" value="TreeGrafter"/>
</dbReference>
<dbReference type="SMART" id="SM00595">
    <property type="entry name" value="MADF"/>
    <property type="match status" value="1"/>
</dbReference>
<dbReference type="PANTHER" id="PTHR12243:SF67">
    <property type="entry name" value="COREPRESSOR OF PANGOLIN, ISOFORM A-RELATED"/>
    <property type="match status" value="1"/>
</dbReference>
<keyword evidence="3" id="KW-1185">Reference proteome</keyword>
<dbReference type="InterPro" id="IPR006578">
    <property type="entry name" value="MADF-dom"/>
</dbReference>
<feature type="compositionally biased region" description="Basic residues" evidence="1">
    <location>
        <begin position="115"/>
        <end position="125"/>
    </location>
</feature>
<sequence>KTAVMNVVGPGPVISDKGKTKLIEFVRGQEAIWNPKCPEYPKLELKFAAWQQVQKQMKENGFDFQVSFLRRVWNNLLVYWKKNLRYDKKAIGKEWTFGKSMNFLTSRYGSAYPHTKSKQKTSRVLKSHDPDDYDMEDEDDLSDEDWRAGTLADSSSRLDDDSISITGTDIEVEARPSSQGGTKSFSQGNCEEGADRQELNRQKGELDSTSRSYEGDIYTKSDKFDKFAAFLASALREMPEKESRKKMKDIMFILLEDAAPPKS</sequence>
<dbReference type="WBParaSite" id="HCON_00160090-00001">
    <property type="protein sequence ID" value="HCON_00160090-00001"/>
    <property type="gene ID" value="HCON_00160090"/>
</dbReference>
<accession>A0A7I4YZR5</accession>
<feature type="compositionally biased region" description="Basic and acidic residues" evidence="1">
    <location>
        <begin position="193"/>
        <end position="214"/>
    </location>
</feature>
<dbReference type="OrthoDB" id="6159213at2759"/>
<dbReference type="InterPro" id="IPR039353">
    <property type="entry name" value="TF_Adf1"/>
</dbReference>
<dbReference type="AlphaFoldDB" id="A0A7I4YZR5"/>
<protein>
    <submittedName>
        <fullName evidence="4">MADF domain-containing protein</fullName>
    </submittedName>
</protein>
<dbReference type="PANTHER" id="PTHR12243">
    <property type="entry name" value="MADF DOMAIN TRANSCRIPTION FACTOR"/>
    <property type="match status" value="1"/>
</dbReference>
<proteinExistence type="predicted"/>
<evidence type="ECO:0000313" key="4">
    <source>
        <dbReference type="WBParaSite" id="HCON_00160090-00001"/>
    </source>
</evidence>
<dbReference type="Pfam" id="PF10545">
    <property type="entry name" value="MADF_DNA_bdg"/>
    <property type="match status" value="1"/>
</dbReference>
<dbReference type="PROSITE" id="PS51029">
    <property type="entry name" value="MADF"/>
    <property type="match status" value="1"/>
</dbReference>
<name>A0A7I4YZR5_HAECO</name>
<evidence type="ECO:0000259" key="2">
    <source>
        <dbReference type="PROSITE" id="PS51029"/>
    </source>
</evidence>
<dbReference type="Proteomes" id="UP000025227">
    <property type="component" value="Unplaced"/>
</dbReference>
<feature type="compositionally biased region" description="Polar residues" evidence="1">
    <location>
        <begin position="176"/>
        <end position="189"/>
    </location>
</feature>
<evidence type="ECO:0000256" key="1">
    <source>
        <dbReference type="SAM" id="MobiDB-lite"/>
    </source>
</evidence>
<reference evidence="4" key="1">
    <citation type="submission" date="2020-12" db="UniProtKB">
        <authorList>
            <consortium name="WormBaseParasite"/>
        </authorList>
    </citation>
    <scope>IDENTIFICATION</scope>
    <source>
        <strain evidence="4">MHco3</strain>
    </source>
</reference>
<feature type="compositionally biased region" description="Acidic residues" evidence="1">
    <location>
        <begin position="131"/>
        <end position="143"/>
    </location>
</feature>
<feature type="region of interest" description="Disordered" evidence="1">
    <location>
        <begin position="168"/>
        <end position="214"/>
    </location>
</feature>
<evidence type="ECO:0000313" key="3">
    <source>
        <dbReference type="Proteomes" id="UP000025227"/>
    </source>
</evidence>